<feature type="transmembrane region" description="Helical" evidence="1">
    <location>
        <begin position="12"/>
        <end position="32"/>
    </location>
</feature>
<gene>
    <name evidence="2" type="ORF">Q2362_01180</name>
</gene>
<keyword evidence="1" id="KW-1133">Transmembrane helix</keyword>
<feature type="transmembrane region" description="Helical" evidence="1">
    <location>
        <begin position="38"/>
        <end position="63"/>
    </location>
</feature>
<protein>
    <submittedName>
        <fullName evidence="2">Uncharacterized protein</fullName>
    </submittedName>
</protein>
<keyword evidence="1" id="KW-0472">Membrane</keyword>
<sequence length="75" mass="8327">MKEAINHKIDVIKSALNTVLIAFFAVCGYIYINFATLGIFEFLVALLGAVLLAVAWSALLYLFDKFLKELKNANS</sequence>
<keyword evidence="3" id="KW-1185">Reference proteome</keyword>
<dbReference type="Proteomes" id="UP001171111">
    <property type="component" value="Unassembled WGS sequence"/>
</dbReference>
<keyword evidence="1" id="KW-0812">Transmembrane</keyword>
<accession>A0ABT8T531</accession>
<name>A0ABT8T531_9BACT</name>
<reference evidence="2 3" key="1">
    <citation type="submission" date="2023-06" db="EMBL/GenBank/DDBJ databases">
        <title>Campylobacter magnum sp. nov., isolated from cecal contents of domestic pigs (Sus scrofa domesticus).</title>
        <authorList>
            <person name="Papic B."/>
            <person name="Gruntar I."/>
        </authorList>
    </citation>
    <scope>NUCLEOTIDE SEQUENCE [LARGE SCALE GENOMIC DNA]</scope>
    <source>
        <strain evidence="3">34484-21</strain>
    </source>
</reference>
<evidence type="ECO:0000313" key="3">
    <source>
        <dbReference type="Proteomes" id="UP001171111"/>
    </source>
</evidence>
<dbReference type="EMBL" id="JAULJQ010000001">
    <property type="protein sequence ID" value="MDO2408712.1"/>
    <property type="molecule type" value="Genomic_DNA"/>
</dbReference>
<comment type="caution">
    <text evidence="2">The sequence shown here is derived from an EMBL/GenBank/DDBJ whole genome shotgun (WGS) entry which is preliminary data.</text>
</comment>
<dbReference type="RefSeq" id="WP_273931509.1">
    <property type="nucleotide sequence ID" value="NZ_JAQSLJ010000002.1"/>
</dbReference>
<evidence type="ECO:0000256" key="1">
    <source>
        <dbReference type="SAM" id="Phobius"/>
    </source>
</evidence>
<organism evidence="2 3">
    <name type="scientific">Campylobacter magnus</name>
    <dbReference type="NCBI Taxonomy" id="3026462"/>
    <lineage>
        <taxon>Bacteria</taxon>
        <taxon>Pseudomonadati</taxon>
        <taxon>Campylobacterota</taxon>
        <taxon>Epsilonproteobacteria</taxon>
        <taxon>Campylobacterales</taxon>
        <taxon>Campylobacteraceae</taxon>
        <taxon>Campylobacter</taxon>
    </lineage>
</organism>
<proteinExistence type="predicted"/>
<evidence type="ECO:0000313" key="2">
    <source>
        <dbReference type="EMBL" id="MDO2408712.1"/>
    </source>
</evidence>